<organism evidence="5 6">
    <name type="scientific">Bacillus wiedmannii</name>
    <dbReference type="NCBI Taxonomy" id="1890302"/>
    <lineage>
        <taxon>Bacteria</taxon>
        <taxon>Bacillati</taxon>
        <taxon>Bacillota</taxon>
        <taxon>Bacilli</taxon>
        <taxon>Bacillales</taxon>
        <taxon>Bacillaceae</taxon>
        <taxon>Bacillus</taxon>
        <taxon>Bacillus cereus group</taxon>
    </lineage>
</organism>
<dbReference type="InterPro" id="IPR045851">
    <property type="entry name" value="AMP-bd_C_sf"/>
</dbReference>
<dbReference type="EMBL" id="NUUQ01000049">
    <property type="protein sequence ID" value="PHG57351.1"/>
    <property type="molecule type" value="Genomic_DNA"/>
</dbReference>
<dbReference type="Pfam" id="PF00550">
    <property type="entry name" value="PP-binding"/>
    <property type="match status" value="1"/>
</dbReference>
<dbReference type="InterPro" id="IPR036736">
    <property type="entry name" value="ACP-like_sf"/>
</dbReference>
<dbReference type="Gene3D" id="3.30.300.30">
    <property type="match status" value="1"/>
</dbReference>
<dbReference type="PROSITE" id="PS50075">
    <property type="entry name" value="CARRIER"/>
    <property type="match status" value="1"/>
</dbReference>
<keyword evidence="3" id="KW-0597">Phosphoprotein</keyword>
<evidence type="ECO:0000256" key="1">
    <source>
        <dbReference type="ARBA" id="ARBA00001957"/>
    </source>
</evidence>
<dbReference type="InterPro" id="IPR009081">
    <property type="entry name" value="PP-bd_ACP"/>
</dbReference>
<dbReference type="PANTHER" id="PTHR44845:SF7">
    <property type="entry name" value="PLIPASTATIN SYNTHASE SUBUNIT D"/>
    <property type="match status" value="1"/>
</dbReference>
<dbReference type="SUPFAM" id="SSF47336">
    <property type="entry name" value="ACP-like"/>
    <property type="match status" value="1"/>
</dbReference>
<feature type="domain" description="Carrier" evidence="4">
    <location>
        <begin position="56"/>
        <end position="131"/>
    </location>
</feature>
<sequence>VQEIRKFLAKELPEYMIPAFLVQLDKLPLTTNGKVDRKALPSPDGSSVAGVVEYEAPRNAVEEKLVSIWQDILDIENIGIHHNFFEIGGHSLKATTMVSRIHKELMVEIPLRQIFQTPTIKGIGEFIDSTKE</sequence>
<protein>
    <recommendedName>
        <fullName evidence="4">Carrier domain-containing protein</fullName>
    </recommendedName>
</protein>
<dbReference type="PROSITE" id="PS00012">
    <property type="entry name" value="PHOSPHOPANTETHEINE"/>
    <property type="match status" value="1"/>
</dbReference>
<evidence type="ECO:0000313" key="5">
    <source>
        <dbReference type="EMBL" id="PHG57351.1"/>
    </source>
</evidence>
<keyword evidence="2" id="KW-0596">Phosphopantetheine</keyword>
<dbReference type="PANTHER" id="PTHR44845">
    <property type="entry name" value="CARRIER DOMAIN-CONTAINING PROTEIN"/>
    <property type="match status" value="1"/>
</dbReference>
<evidence type="ECO:0000256" key="2">
    <source>
        <dbReference type="ARBA" id="ARBA00022450"/>
    </source>
</evidence>
<dbReference type="SUPFAM" id="SSF56801">
    <property type="entry name" value="Acetyl-CoA synthetase-like"/>
    <property type="match status" value="1"/>
</dbReference>
<comment type="cofactor">
    <cofactor evidence="1">
        <name>pantetheine 4'-phosphate</name>
        <dbReference type="ChEBI" id="CHEBI:47942"/>
    </cofactor>
</comment>
<gene>
    <name evidence="5" type="ORF">COI65_23195</name>
</gene>
<evidence type="ECO:0000259" key="4">
    <source>
        <dbReference type="PROSITE" id="PS50075"/>
    </source>
</evidence>
<dbReference type="RefSeq" id="WP_142347884.1">
    <property type="nucleotide sequence ID" value="NZ_NUUQ01000049.1"/>
</dbReference>
<evidence type="ECO:0000256" key="3">
    <source>
        <dbReference type="ARBA" id="ARBA00022553"/>
    </source>
</evidence>
<name>A0A2C5PGB8_9BACI</name>
<comment type="caution">
    <text evidence="5">The sequence shown here is derived from an EMBL/GenBank/DDBJ whole genome shotgun (WGS) entry which is preliminary data.</text>
</comment>
<evidence type="ECO:0000313" key="6">
    <source>
        <dbReference type="Proteomes" id="UP000222503"/>
    </source>
</evidence>
<proteinExistence type="predicted"/>
<dbReference type="FunFam" id="1.10.1200.10:FF:000005">
    <property type="entry name" value="Nonribosomal peptide synthetase 1"/>
    <property type="match status" value="1"/>
</dbReference>
<reference evidence="5 6" key="1">
    <citation type="submission" date="2017-09" db="EMBL/GenBank/DDBJ databases">
        <title>Large-scale bioinformatics analysis of Bacillus genomes uncovers conserved roles of natural products in bacterial physiology.</title>
        <authorList>
            <consortium name="Agbiome Team Llc"/>
            <person name="Bleich R.M."/>
            <person name="Grubbs K.J."/>
            <person name="Santa Maria K.C."/>
            <person name="Allen S.E."/>
            <person name="Farag S."/>
            <person name="Shank E.A."/>
            <person name="Bowers A."/>
        </authorList>
    </citation>
    <scope>NUCLEOTIDE SEQUENCE [LARGE SCALE GENOMIC DNA]</scope>
    <source>
        <strain evidence="5 6">AFS029838</strain>
    </source>
</reference>
<feature type="non-terminal residue" evidence="5">
    <location>
        <position position="132"/>
    </location>
</feature>
<dbReference type="AlphaFoldDB" id="A0A2C5PGB8"/>
<dbReference type="Gene3D" id="1.10.1200.10">
    <property type="entry name" value="ACP-like"/>
    <property type="match status" value="1"/>
</dbReference>
<feature type="non-terminal residue" evidence="5">
    <location>
        <position position="1"/>
    </location>
</feature>
<dbReference type="InterPro" id="IPR006162">
    <property type="entry name" value="Ppantetheine_attach_site"/>
</dbReference>
<dbReference type="Proteomes" id="UP000222503">
    <property type="component" value="Unassembled WGS sequence"/>
</dbReference>
<accession>A0A2C5PGB8</accession>